<dbReference type="GO" id="GO:0005737">
    <property type="term" value="C:cytoplasm"/>
    <property type="evidence" value="ECO:0007669"/>
    <property type="project" value="TreeGrafter"/>
</dbReference>
<dbReference type="SUPFAM" id="SSF53335">
    <property type="entry name" value="S-adenosyl-L-methionine-dependent methyltransferases"/>
    <property type="match status" value="1"/>
</dbReference>
<feature type="binding site" evidence="7">
    <location>
        <position position="163"/>
    </location>
    <ligand>
        <name>S-adenosyl-L-methionine</name>
        <dbReference type="ChEBI" id="CHEBI:59789"/>
    </ligand>
</feature>
<comment type="catalytic activity">
    <reaction evidence="6">
        <text>a 5'-end (N(7)-methyl 5'-triphosphoguanosine)-(2'-O-methyl-ribonucleoside)-(ribonucleotide) in mRNA + S-adenosyl-L-methionine = a 5'-end (N(7)-methyl 5'-triphosphoguanosine)-(2'-O-methyl-ribonucleoside)-(2'-O-methyl-ribonucleotide) in mRNA + S-adenosyl-L-homocysteine + H(+)</text>
        <dbReference type="Rhea" id="RHEA:67024"/>
        <dbReference type="Rhea" id="RHEA-COMP:17169"/>
        <dbReference type="Rhea" id="RHEA-COMP:17170"/>
        <dbReference type="ChEBI" id="CHEBI:15378"/>
        <dbReference type="ChEBI" id="CHEBI:57856"/>
        <dbReference type="ChEBI" id="CHEBI:59789"/>
        <dbReference type="ChEBI" id="CHEBI:167612"/>
        <dbReference type="ChEBI" id="CHEBI:167614"/>
        <dbReference type="EC" id="2.1.1.296"/>
    </reaction>
</comment>
<reference evidence="9" key="1">
    <citation type="submission" date="2021-05" db="EMBL/GenBank/DDBJ databases">
        <authorList>
            <person name="Alioto T."/>
            <person name="Alioto T."/>
            <person name="Gomez Garrido J."/>
        </authorList>
    </citation>
    <scope>NUCLEOTIDE SEQUENCE</scope>
</reference>
<dbReference type="EMBL" id="HBUF01302313">
    <property type="protein sequence ID" value="CAG6691390.1"/>
    <property type="molecule type" value="Transcribed_RNA"/>
</dbReference>
<dbReference type="InterPro" id="IPR002877">
    <property type="entry name" value="RNA_MeTrfase_FtsJ_dom"/>
</dbReference>
<evidence type="ECO:0000256" key="3">
    <source>
        <dbReference type="ARBA" id="ARBA00022603"/>
    </source>
</evidence>
<evidence type="ECO:0000256" key="1">
    <source>
        <dbReference type="ARBA" id="ARBA00012770"/>
    </source>
</evidence>
<dbReference type="GO" id="GO:0005634">
    <property type="term" value="C:nucleus"/>
    <property type="evidence" value="ECO:0007669"/>
    <property type="project" value="UniProtKB-ARBA"/>
</dbReference>
<feature type="domain" description="Adrift-type SAM-dependent 2'-O-MTase" evidence="8">
    <location>
        <begin position="127"/>
        <end position="339"/>
    </location>
</feature>
<dbReference type="EC" id="2.1.1.296" evidence="1"/>
<dbReference type="InterPro" id="IPR050851">
    <property type="entry name" value="mRNA_Cap_2O-Ribose_MeTrfase"/>
</dbReference>
<proteinExistence type="predicted"/>
<dbReference type="PANTHER" id="PTHR16121">
    <property type="entry name" value="CAP-SPECIFIC MRNA (NUCLEOSIDE-2'-O-)-METHYLTRANSFERASE 1-RELATED"/>
    <property type="match status" value="1"/>
</dbReference>
<protein>
    <recommendedName>
        <fullName evidence="2">Cap-specific mRNA (nucleoside-2'-O-)-methyltransferase 2</fullName>
        <ecNumber evidence="1">2.1.1.296</ecNumber>
    </recommendedName>
</protein>
<accession>A0A8D8TMR9</accession>
<evidence type="ECO:0000256" key="5">
    <source>
        <dbReference type="ARBA" id="ARBA00022691"/>
    </source>
</evidence>
<dbReference type="PROSITE" id="PS51614">
    <property type="entry name" value="SAM_MT_ADRIFT"/>
    <property type="match status" value="1"/>
</dbReference>
<evidence type="ECO:0000313" key="9">
    <source>
        <dbReference type="EMBL" id="CAG6691390.1"/>
    </source>
</evidence>
<evidence type="ECO:0000256" key="6">
    <source>
        <dbReference type="ARBA" id="ARBA00049477"/>
    </source>
</evidence>
<sequence>MSFNSDQRLEAFGLPRSFASSKHMKNKFHNYQRKPIKPKEYSTEAHDHFNKKYQLTNNELRYELPDGDGLFTQAKWQLERFQALKQKLNEVKSNLNDVHLKTWHQHTNFVNRSSKVVQSVKRLIRPQLGTQAWCKFHEIINAYELVPVQGKCFTSVHLCEAPGAFITSLNHYLKLHHPHIQWDWIANTLNPHHESNSFDEMISDDRLILGTSSKWYFGPDHSGNIMVPEFVPHCVQHVQYTVSSPVLLVTADGSFNCQGNPGEQEILVGKLHYREVQTALSLLQSGGNFLLKLFTMFESDTISLVYLLSCLFNSIDFYKPGSSKEGNSEVYVICRGFRKESVGECLDLNKAFDPVCQDRVILGRGDIPDEFLDKLYQGVLLFTEYQISAIERNITLFKQDIKSNPLDCARLDKLQTDIQELYLHNCRLKPIPDCDLIMSNTKNTLKQILTFDGRIENGAYKERLAKENLTLDQYIVEELSHIDVRCEDKPEMRCIDDLHRINFKEHIHLVKGKTLHSLQSSIFCLARLFKLLYEIRRERTDTNEIVTETEEQRKQRFLSRLISLNLPHNSTDTLILDLSSHCHLTHPNVYLSQLELLQLLIQTLATLPSQHSILLINIPLLTQFTVSTLVLLTGRLFEKVWFLLLHDSSSPSHSSHGILLHSLQRKDTEGILQHVADEYRTSLESSQNKECVLSVLPVTMLCEHPLLYKYVFEINCCVLKNHILRLIQSEFPPKQIVTDIHIRQNKVHDPSDCKM</sequence>
<dbReference type="GO" id="GO:0006370">
    <property type="term" value="P:7-methylguanosine mRNA capping"/>
    <property type="evidence" value="ECO:0007669"/>
    <property type="project" value="TreeGrafter"/>
</dbReference>
<dbReference type="AlphaFoldDB" id="A0A8D8TMR9"/>
<dbReference type="InterPro" id="IPR029063">
    <property type="entry name" value="SAM-dependent_MTases_sf"/>
</dbReference>
<dbReference type="GO" id="GO:0032259">
    <property type="term" value="P:methylation"/>
    <property type="evidence" value="ECO:0007669"/>
    <property type="project" value="UniProtKB-KW"/>
</dbReference>
<keyword evidence="5 7" id="KW-0949">S-adenosyl-L-methionine</keyword>
<evidence type="ECO:0000256" key="2">
    <source>
        <dbReference type="ARBA" id="ARBA00021134"/>
    </source>
</evidence>
<feature type="active site" description="Proton acceptor" evidence="7">
    <location>
        <position position="292"/>
    </location>
</feature>
<keyword evidence="3 7" id="KW-0489">Methyltransferase</keyword>
<evidence type="ECO:0000259" key="8">
    <source>
        <dbReference type="PROSITE" id="PS51614"/>
    </source>
</evidence>
<evidence type="ECO:0000256" key="4">
    <source>
        <dbReference type="ARBA" id="ARBA00022679"/>
    </source>
</evidence>
<dbReference type="Pfam" id="PF01728">
    <property type="entry name" value="FtsJ"/>
    <property type="match status" value="1"/>
</dbReference>
<dbReference type="Gene3D" id="3.40.50.12760">
    <property type="match status" value="1"/>
</dbReference>
<feature type="binding site" evidence="7">
    <location>
        <position position="252"/>
    </location>
    <ligand>
        <name>S-adenosyl-L-methionine</name>
        <dbReference type="ChEBI" id="CHEBI:59789"/>
    </ligand>
</feature>
<organism evidence="9">
    <name type="scientific">Cacopsylla melanoneura</name>
    <dbReference type="NCBI Taxonomy" id="428564"/>
    <lineage>
        <taxon>Eukaryota</taxon>
        <taxon>Metazoa</taxon>
        <taxon>Ecdysozoa</taxon>
        <taxon>Arthropoda</taxon>
        <taxon>Hexapoda</taxon>
        <taxon>Insecta</taxon>
        <taxon>Pterygota</taxon>
        <taxon>Neoptera</taxon>
        <taxon>Paraneoptera</taxon>
        <taxon>Hemiptera</taxon>
        <taxon>Sternorrhyncha</taxon>
        <taxon>Psylloidea</taxon>
        <taxon>Psyllidae</taxon>
        <taxon>Psyllinae</taxon>
        <taxon>Cacopsylla</taxon>
    </lineage>
</organism>
<dbReference type="GO" id="GO:0004483">
    <property type="term" value="F:methyltransferase cap1 activity"/>
    <property type="evidence" value="ECO:0007669"/>
    <property type="project" value="TreeGrafter"/>
</dbReference>
<name>A0A8D8TMR9_9HEMI</name>
<dbReference type="InterPro" id="IPR025807">
    <property type="entry name" value="Adrift-typ_MeTrfase"/>
</dbReference>
<dbReference type="GO" id="GO:0120550">
    <property type="term" value="F:methyltransferase cap2 activity"/>
    <property type="evidence" value="ECO:0007669"/>
    <property type="project" value="UniProtKB-EC"/>
</dbReference>
<keyword evidence="4 7" id="KW-0808">Transferase</keyword>
<dbReference type="PANTHER" id="PTHR16121:SF2">
    <property type="entry name" value="CAP-SPECIFIC MRNA (NUCLEOSIDE-2'-O-)-METHYLTRANSFERASE 2"/>
    <property type="match status" value="1"/>
</dbReference>
<evidence type="ECO:0000256" key="7">
    <source>
        <dbReference type="PROSITE-ProRule" id="PRU00946"/>
    </source>
</evidence>
<feature type="binding site" evidence="7">
    <location>
        <position position="182"/>
    </location>
    <ligand>
        <name>S-adenosyl-L-methionine</name>
        <dbReference type="ChEBI" id="CHEBI:59789"/>
    </ligand>
</feature>